<gene>
    <name evidence="7" type="ORF">Raf01_35500</name>
</gene>
<feature type="domain" description="ABC-2 type transporter transmembrane" evidence="6">
    <location>
        <begin position="19"/>
        <end position="370"/>
    </location>
</feature>
<sequence>MSSVWLVAQREILARARSKAYVISTVVLVVIVVAVAILTKLIGGSGHSDFTVGVTGQTSSLSAPLSASAKSIGQSVATNTVPDEATGRDEVKSGKLDALLVGDGRTVQVVVKKDLDTKLGNALHVLAGQVAFNQKIESLGGDPADVNAAVAGAAVTVTSIQRPHTYNTQQLVLGIIAGILIYLSLLLSGQMVAQGVVEEKSSRVVELLLSAIRPWQLMAGKVVGLGIVGFVQMVLVGGAGITAGLLTGALTIPTSAALSTVIWLVVWYLLGFVAYALTFAAAAATVSRQEDVGGVVTPILMLVIAGYVLGVSILPGDPSSGLIETLSMLPMFAPTLMPMRVAMGGVPVWQLVVAVGGMVVVIPLLVLLSARIYRNAVLRSGARVKLRDAWRAA</sequence>
<comment type="subcellular location">
    <subcellularLocation>
        <location evidence="1">Membrane</location>
        <topology evidence="1">Multi-pass membrane protein</topology>
    </subcellularLocation>
</comment>
<evidence type="ECO:0000256" key="3">
    <source>
        <dbReference type="ARBA" id="ARBA00022989"/>
    </source>
</evidence>
<feature type="transmembrane region" description="Helical" evidence="5">
    <location>
        <begin position="348"/>
        <end position="370"/>
    </location>
</feature>
<dbReference type="InterPro" id="IPR013525">
    <property type="entry name" value="ABC2_TM"/>
</dbReference>
<reference evidence="7" key="1">
    <citation type="submission" date="2021-01" db="EMBL/GenBank/DDBJ databases">
        <title>Whole genome shotgun sequence of Rugosimonospora africana NBRC 104875.</title>
        <authorList>
            <person name="Komaki H."/>
            <person name="Tamura T."/>
        </authorList>
    </citation>
    <scope>NUCLEOTIDE SEQUENCE</scope>
    <source>
        <strain evidence="7">NBRC 104875</strain>
    </source>
</reference>
<keyword evidence="4 5" id="KW-0472">Membrane</keyword>
<feature type="transmembrane region" description="Helical" evidence="5">
    <location>
        <begin position="20"/>
        <end position="38"/>
    </location>
</feature>
<feature type="transmembrane region" description="Helical" evidence="5">
    <location>
        <begin position="171"/>
        <end position="193"/>
    </location>
</feature>
<accession>A0A8J3QR72</accession>
<evidence type="ECO:0000313" key="8">
    <source>
        <dbReference type="Proteomes" id="UP000642748"/>
    </source>
</evidence>
<dbReference type="RefSeq" id="WP_203919017.1">
    <property type="nucleotide sequence ID" value="NZ_BONZ01000034.1"/>
</dbReference>
<evidence type="ECO:0000313" key="7">
    <source>
        <dbReference type="EMBL" id="GIH15378.1"/>
    </source>
</evidence>
<comment type="caution">
    <text evidence="7">The sequence shown here is derived from an EMBL/GenBank/DDBJ whole genome shotgun (WGS) entry which is preliminary data.</text>
</comment>
<dbReference type="PANTHER" id="PTHR43471:SF3">
    <property type="entry name" value="ABC TRANSPORTER PERMEASE PROTEIN NATB"/>
    <property type="match status" value="1"/>
</dbReference>
<evidence type="ECO:0000256" key="5">
    <source>
        <dbReference type="SAM" id="Phobius"/>
    </source>
</evidence>
<feature type="transmembrane region" description="Helical" evidence="5">
    <location>
        <begin position="261"/>
        <end position="286"/>
    </location>
</feature>
<dbReference type="EMBL" id="BONZ01000034">
    <property type="protein sequence ID" value="GIH15378.1"/>
    <property type="molecule type" value="Genomic_DNA"/>
</dbReference>
<evidence type="ECO:0000259" key="6">
    <source>
        <dbReference type="Pfam" id="PF12698"/>
    </source>
</evidence>
<dbReference type="AlphaFoldDB" id="A0A8J3QR72"/>
<organism evidence="7 8">
    <name type="scientific">Rugosimonospora africana</name>
    <dbReference type="NCBI Taxonomy" id="556532"/>
    <lineage>
        <taxon>Bacteria</taxon>
        <taxon>Bacillati</taxon>
        <taxon>Actinomycetota</taxon>
        <taxon>Actinomycetes</taxon>
        <taxon>Micromonosporales</taxon>
        <taxon>Micromonosporaceae</taxon>
        <taxon>Rugosimonospora</taxon>
    </lineage>
</organism>
<feature type="transmembrane region" description="Helical" evidence="5">
    <location>
        <begin position="223"/>
        <end position="249"/>
    </location>
</feature>
<dbReference type="Pfam" id="PF12698">
    <property type="entry name" value="ABC2_membrane_3"/>
    <property type="match status" value="1"/>
</dbReference>
<keyword evidence="2 5" id="KW-0812">Transmembrane</keyword>
<proteinExistence type="predicted"/>
<keyword evidence="3 5" id="KW-1133">Transmembrane helix</keyword>
<dbReference type="GO" id="GO:0140359">
    <property type="term" value="F:ABC-type transporter activity"/>
    <property type="evidence" value="ECO:0007669"/>
    <property type="project" value="InterPro"/>
</dbReference>
<dbReference type="Proteomes" id="UP000642748">
    <property type="component" value="Unassembled WGS sequence"/>
</dbReference>
<keyword evidence="8" id="KW-1185">Reference proteome</keyword>
<feature type="transmembrane region" description="Helical" evidence="5">
    <location>
        <begin position="292"/>
        <end position="314"/>
    </location>
</feature>
<evidence type="ECO:0000256" key="4">
    <source>
        <dbReference type="ARBA" id="ARBA00023136"/>
    </source>
</evidence>
<name>A0A8J3QR72_9ACTN</name>
<evidence type="ECO:0000256" key="1">
    <source>
        <dbReference type="ARBA" id="ARBA00004141"/>
    </source>
</evidence>
<dbReference type="PANTHER" id="PTHR43471">
    <property type="entry name" value="ABC TRANSPORTER PERMEASE"/>
    <property type="match status" value="1"/>
</dbReference>
<dbReference type="GO" id="GO:0016020">
    <property type="term" value="C:membrane"/>
    <property type="evidence" value="ECO:0007669"/>
    <property type="project" value="UniProtKB-SubCell"/>
</dbReference>
<protein>
    <submittedName>
        <fullName evidence="7">ABC transporter permease</fullName>
    </submittedName>
</protein>
<evidence type="ECO:0000256" key="2">
    <source>
        <dbReference type="ARBA" id="ARBA00022692"/>
    </source>
</evidence>